<dbReference type="AlphaFoldDB" id="A0AAE1PTP3"/>
<accession>A0AAE1PTP3</accession>
<feature type="region of interest" description="Disordered" evidence="1">
    <location>
        <begin position="106"/>
        <end position="128"/>
    </location>
</feature>
<reference evidence="2" key="1">
    <citation type="submission" date="2023-11" db="EMBL/GenBank/DDBJ databases">
        <title>Genome assemblies of two species of porcelain crab, Petrolisthes cinctipes and Petrolisthes manimaculis (Anomura: Porcellanidae).</title>
        <authorList>
            <person name="Angst P."/>
        </authorList>
    </citation>
    <scope>NUCLEOTIDE SEQUENCE</scope>
    <source>
        <strain evidence="2">PB745_02</strain>
        <tissue evidence="2">Gill</tissue>
    </source>
</reference>
<keyword evidence="3" id="KW-1185">Reference proteome</keyword>
<evidence type="ECO:0000313" key="3">
    <source>
        <dbReference type="Proteomes" id="UP001292094"/>
    </source>
</evidence>
<protein>
    <submittedName>
        <fullName evidence="2">Uncharacterized protein</fullName>
    </submittedName>
</protein>
<comment type="caution">
    <text evidence="2">The sequence shown here is derived from an EMBL/GenBank/DDBJ whole genome shotgun (WGS) entry which is preliminary data.</text>
</comment>
<proteinExistence type="predicted"/>
<sequence>MPLHLSSTSHNLICQPSRPIHNLSRPMTSPPSLPVHPYSALETAASPHFPLPLKDKETFVIDGGMRGLWWWGVSVVKKARLERPNRRESTTREKWIYERIEVKRGQRRNKEKRAGMRELAKERIEKRE</sequence>
<name>A0AAE1PTP3_9EUCA</name>
<gene>
    <name evidence="2" type="ORF">Pmani_014744</name>
</gene>
<organism evidence="2 3">
    <name type="scientific">Petrolisthes manimaculis</name>
    <dbReference type="NCBI Taxonomy" id="1843537"/>
    <lineage>
        <taxon>Eukaryota</taxon>
        <taxon>Metazoa</taxon>
        <taxon>Ecdysozoa</taxon>
        <taxon>Arthropoda</taxon>
        <taxon>Crustacea</taxon>
        <taxon>Multicrustacea</taxon>
        <taxon>Malacostraca</taxon>
        <taxon>Eumalacostraca</taxon>
        <taxon>Eucarida</taxon>
        <taxon>Decapoda</taxon>
        <taxon>Pleocyemata</taxon>
        <taxon>Anomura</taxon>
        <taxon>Galatheoidea</taxon>
        <taxon>Porcellanidae</taxon>
        <taxon>Petrolisthes</taxon>
    </lineage>
</organism>
<evidence type="ECO:0000256" key="1">
    <source>
        <dbReference type="SAM" id="MobiDB-lite"/>
    </source>
</evidence>
<dbReference type="EMBL" id="JAWZYT010001253">
    <property type="protein sequence ID" value="KAK4313946.1"/>
    <property type="molecule type" value="Genomic_DNA"/>
</dbReference>
<dbReference type="Proteomes" id="UP001292094">
    <property type="component" value="Unassembled WGS sequence"/>
</dbReference>
<feature type="region of interest" description="Disordered" evidence="1">
    <location>
        <begin position="16"/>
        <end position="36"/>
    </location>
</feature>
<feature type="compositionally biased region" description="Basic and acidic residues" evidence="1">
    <location>
        <begin position="112"/>
        <end position="128"/>
    </location>
</feature>
<evidence type="ECO:0000313" key="2">
    <source>
        <dbReference type="EMBL" id="KAK4313946.1"/>
    </source>
</evidence>